<evidence type="ECO:0000313" key="2">
    <source>
        <dbReference type="EMBL" id="TWJ17560.1"/>
    </source>
</evidence>
<comment type="caution">
    <text evidence="2">The sequence shown here is derived from an EMBL/GenBank/DDBJ whole genome shotgun (WGS) entry which is preliminary data.</text>
</comment>
<evidence type="ECO:0000313" key="3">
    <source>
        <dbReference type="Proteomes" id="UP000319449"/>
    </source>
</evidence>
<evidence type="ECO:0008006" key="4">
    <source>
        <dbReference type="Google" id="ProtNLM"/>
    </source>
</evidence>
<keyword evidence="3" id="KW-1185">Reference proteome</keyword>
<sequence>MKLLMQLFLAMALTLALSVPAPAAPIKVFLPEFRVTGAANRDELKASLPSLLASRLSTESASIADSSSGADLTITGTYIAFGKVFSLDAQLKDNAGKVIGRAFEQGDSTDDIIPAVTRLAQKLNAELAKAVTPQGQPQTALTRASVPTGNPQVIATPALVAPQTPPQQAGDIVRPQHIAQAGESGMIGQRLDGAMVGLAIGKSLPSGERELYLALEQELRLYRQGDKLTLIANEKGFKANEKIIGIDTADLDGDGIPELYVTLMRGDELASQVWITENGTFKLIARDLPYFFRALPGTDGKSKLYGQQTGRDTDFFGDVSEVVKTGSGYELKNPLKLPRSATIYSFGRIVEKDGTVRTVTINKDGYLTVYAANGEELWRSNDRLGGSETYFLREDPQNVRVTGEQFRKIFVEQRILTTRNNDIIVPKNEGFWVIGNSRSFSKSSVYNFAWNGAAMEERWHTKQSQNYLADYAYDDTRKELVLLEVVKRPGMIEKGASAISIKKVE</sequence>
<dbReference type="AlphaFoldDB" id="A0A562VI64"/>
<accession>A0A562VI64</accession>
<organism evidence="2 3">
    <name type="scientific">Geobacter argillaceus</name>
    <dbReference type="NCBI Taxonomy" id="345631"/>
    <lineage>
        <taxon>Bacteria</taxon>
        <taxon>Pseudomonadati</taxon>
        <taxon>Thermodesulfobacteriota</taxon>
        <taxon>Desulfuromonadia</taxon>
        <taxon>Geobacterales</taxon>
        <taxon>Geobacteraceae</taxon>
        <taxon>Geobacter</taxon>
    </lineage>
</organism>
<feature type="chain" id="PRO_5021804203" description="VCBS repeat protein" evidence="1">
    <location>
        <begin position="24"/>
        <end position="505"/>
    </location>
</feature>
<dbReference type="EMBL" id="VLLN01000020">
    <property type="protein sequence ID" value="TWJ17560.1"/>
    <property type="molecule type" value="Genomic_DNA"/>
</dbReference>
<protein>
    <recommendedName>
        <fullName evidence="4">VCBS repeat protein</fullName>
    </recommendedName>
</protein>
<feature type="signal peptide" evidence="1">
    <location>
        <begin position="1"/>
        <end position="23"/>
    </location>
</feature>
<evidence type="ECO:0000256" key="1">
    <source>
        <dbReference type="SAM" id="SignalP"/>
    </source>
</evidence>
<dbReference type="RefSeq" id="WP_246125881.1">
    <property type="nucleotide sequence ID" value="NZ_VLLN01000020.1"/>
</dbReference>
<reference evidence="2 3" key="1">
    <citation type="submission" date="2019-07" db="EMBL/GenBank/DDBJ databases">
        <title>Genomic Encyclopedia of Archaeal and Bacterial Type Strains, Phase II (KMG-II): from individual species to whole genera.</title>
        <authorList>
            <person name="Goeker M."/>
        </authorList>
    </citation>
    <scope>NUCLEOTIDE SEQUENCE [LARGE SCALE GENOMIC DNA]</scope>
    <source>
        <strain evidence="2 3">ATCC BAA-1139</strain>
    </source>
</reference>
<proteinExistence type="predicted"/>
<name>A0A562VI64_9BACT</name>
<dbReference type="Proteomes" id="UP000319449">
    <property type="component" value="Unassembled WGS sequence"/>
</dbReference>
<keyword evidence="1" id="KW-0732">Signal</keyword>
<gene>
    <name evidence="2" type="ORF">JN12_02955</name>
</gene>